<evidence type="ECO:0000313" key="1">
    <source>
        <dbReference type="EMBL" id="KAJ9068813.1"/>
    </source>
</evidence>
<organism evidence="1 2">
    <name type="scientific">Entomophthora muscae</name>
    <dbReference type="NCBI Taxonomy" id="34485"/>
    <lineage>
        <taxon>Eukaryota</taxon>
        <taxon>Fungi</taxon>
        <taxon>Fungi incertae sedis</taxon>
        <taxon>Zoopagomycota</taxon>
        <taxon>Entomophthoromycotina</taxon>
        <taxon>Entomophthoromycetes</taxon>
        <taxon>Entomophthorales</taxon>
        <taxon>Entomophthoraceae</taxon>
        <taxon>Entomophthora</taxon>
    </lineage>
</organism>
<evidence type="ECO:0000313" key="2">
    <source>
        <dbReference type="Proteomes" id="UP001165960"/>
    </source>
</evidence>
<dbReference type="EMBL" id="QTSX02003687">
    <property type="protein sequence ID" value="KAJ9068813.1"/>
    <property type="molecule type" value="Genomic_DNA"/>
</dbReference>
<gene>
    <name evidence="1" type="ORF">DSO57_1024905</name>
</gene>
<accession>A0ACC2T2D2</accession>
<comment type="caution">
    <text evidence="1">The sequence shown here is derived from an EMBL/GenBank/DDBJ whole genome shotgun (WGS) entry which is preliminary data.</text>
</comment>
<proteinExistence type="predicted"/>
<keyword evidence="2" id="KW-1185">Reference proteome</keyword>
<dbReference type="Proteomes" id="UP001165960">
    <property type="component" value="Unassembled WGS sequence"/>
</dbReference>
<name>A0ACC2T2D2_9FUNG</name>
<reference evidence="1" key="1">
    <citation type="submission" date="2022-04" db="EMBL/GenBank/DDBJ databases">
        <title>Genome of the entomopathogenic fungus Entomophthora muscae.</title>
        <authorList>
            <person name="Elya C."/>
            <person name="Lovett B.R."/>
            <person name="Lee E."/>
            <person name="Macias A.M."/>
            <person name="Hajek A.E."/>
            <person name="De Bivort B.L."/>
            <person name="Kasson M.T."/>
            <person name="De Fine Licht H.H."/>
            <person name="Stajich J.E."/>
        </authorList>
    </citation>
    <scope>NUCLEOTIDE SEQUENCE</scope>
    <source>
        <strain evidence="1">Berkeley</strain>
    </source>
</reference>
<sequence length="219" mass="24945">MEPPVIPKPMPTSVAELLLDHTNKLSGIVYINLTGLIDTIVSVAVLWSWEGMSMSYLIKLEPIFWSAVPTQSANCQFPNASKPADQGWFLDKEKVNYQIYPDTVDQLLWDHMFVHITETLEEKDNLKAIDWDFSQYKVIHFKDHQDTATSQNCEGVVQHPEIFEKTLPDLPTEKHIQHSIQLKAAVPKARLIYQLTPNKDDTLCAYLKGTLEKGLIQPS</sequence>
<protein>
    <submittedName>
        <fullName evidence="1">Uncharacterized protein</fullName>
    </submittedName>
</protein>